<evidence type="ECO:0000313" key="2">
    <source>
        <dbReference type="Proteomes" id="UP001330184"/>
    </source>
</evidence>
<dbReference type="SUPFAM" id="SSF53756">
    <property type="entry name" value="UDP-Glycosyltransferase/glycogen phosphorylase"/>
    <property type="match status" value="1"/>
</dbReference>
<accession>A0AA48HAC0</accession>
<evidence type="ECO:0000313" key="1">
    <source>
        <dbReference type="EMBL" id="BDW92422.1"/>
    </source>
</evidence>
<evidence type="ECO:0008006" key="3">
    <source>
        <dbReference type="Google" id="ProtNLM"/>
    </source>
</evidence>
<dbReference type="Gene3D" id="3.40.50.2000">
    <property type="entry name" value="Glycogen Phosphorylase B"/>
    <property type="match status" value="1"/>
</dbReference>
<dbReference type="RefSeq" id="WP_338197530.1">
    <property type="nucleotide sequence ID" value="NZ_AP027268.1"/>
</dbReference>
<name>A0AA48HAC0_9FLAO</name>
<reference evidence="1 2" key="1">
    <citation type="submission" date="2023-01" db="EMBL/GenBank/DDBJ databases">
        <title>Complete genome sequence of Muricauda aquimarina strain IFOP_LL357.</title>
        <authorList>
            <person name="Gajardo G."/>
            <person name="Ueki S."/>
            <person name="Maruyama F."/>
        </authorList>
    </citation>
    <scope>NUCLEOTIDE SEQUENCE [LARGE SCALE GENOMIC DNA]</scope>
    <source>
        <strain evidence="1 2">IFOP_LL357</strain>
    </source>
</reference>
<organism evidence="1 2">
    <name type="scientific">Flagellimonas marinaquae</name>
    <dbReference type="NCBI Taxonomy" id="254955"/>
    <lineage>
        <taxon>Bacteria</taxon>
        <taxon>Pseudomonadati</taxon>
        <taxon>Bacteroidota</taxon>
        <taxon>Flavobacteriia</taxon>
        <taxon>Flavobacteriales</taxon>
        <taxon>Flavobacteriaceae</taxon>
        <taxon>Flagellimonas</taxon>
    </lineage>
</organism>
<dbReference type="Proteomes" id="UP001330184">
    <property type="component" value="Chromosome"/>
</dbReference>
<dbReference type="Pfam" id="PF13692">
    <property type="entry name" value="Glyco_trans_1_4"/>
    <property type="match status" value="1"/>
</dbReference>
<dbReference type="AlphaFoldDB" id="A0AA48HAC0"/>
<sequence length="383" mass="43383">MKIAYVLPIDIVRYHGVLNKVSSQISAWEKNTNTVKVFLVTSRDLSELDSTALSSINDKKKIAAYKSKKLGLLPVDLLKDWIGLSSTFSEVLEAIAEFSPDIVYARSALYQPFYGKLGSKYKLVLELNTDMASEYKLQSKQSIKYFLRYIYFLFTKERLFNGVSGMAAVTFDIAKASKVKGKELEVFPNSIDISKYPELDRVKTEKRVIFIGSPGMPWHGVDILVELAKKMPTINFDVVGISATEHVGATKNVHFHGYLKKEEYLKLFERAACAIATLAFFRNNMEEACPLKVREYVACCKPVILPYKDTAFESLGYPDWVLQLPNSEKGILSSSGKVEAFVDKCTDFTINKEDVKKYVHVDDIEGRRLRFFEKVMNSAIESN</sequence>
<proteinExistence type="predicted"/>
<gene>
    <name evidence="1" type="ORF">MACH07_12540</name>
</gene>
<protein>
    <recommendedName>
        <fullName evidence="3">Glycosyltransferase</fullName>
    </recommendedName>
</protein>
<keyword evidence="2" id="KW-1185">Reference proteome</keyword>
<dbReference type="EMBL" id="AP027268">
    <property type="protein sequence ID" value="BDW92422.1"/>
    <property type="molecule type" value="Genomic_DNA"/>
</dbReference>